<evidence type="ECO:0000313" key="2">
    <source>
        <dbReference type="Proteomes" id="UP000616499"/>
    </source>
</evidence>
<name>A0ABQ2H2D4_9PSED</name>
<protein>
    <recommendedName>
        <fullName evidence="3">Transposase</fullName>
    </recommendedName>
</protein>
<dbReference type="Proteomes" id="UP000616499">
    <property type="component" value="Unassembled WGS sequence"/>
</dbReference>
<organism evidence="1 2">
    <name type="scientific">Pseudomonas asuensis</name>
    <dbReference type="NCBI Taxonomy" id="1825787"/>
    <lineage>
        <taxon>Bacteria</taxon>
        <taxon>Pseudomonadati</taxon>
        <taxon>Pseudomonadota</taxon>
        <taxon>Gammaproteobacteria</taxon>
        <taxon>Pseudomonadales</taxon>
        <taxon>Pseudomonadaceae</taxon>
        <taxon>Pseudomonas</taxon>
    </lineage>
</organism>
<accession>A0ABQ2H2D4</accession>
<keyword evidence="2" id="KW-1185">Reference proteome</keyword>
<evidence type="ECO:0008006" key="3">
    <source>
        <dbReference type="Google" id="ProtNLM"/>
    </source>
</evidence>
<sequence length="62" mass="7032">MASPLLLAIRIICIIQNKAFGQRLAAKLYDATAFCLISNKAFRTEMNWAIKDFPIQLSFDLL</sequence>
<gene>
    <name evidence="1" type="ORF">GCM10009425_40350</name>
</gene>
<evidence type="ECO:0000313" key="1">
    <source>
        <dbReference type="EMBL" id="GGM25516.1"/>
    </source>
</evidence>
<reference evidence="2" key="1">
    <citation type="journal article" date="2019" name="Int. J. Syst. Evol. Microbiol.">
        <title>The Global Catalogue of Microorganisms (GCM) 10K type strain sequencing project: providing services to taxonomists for standard genome sequencing and annotation.</title>
        <authorList>
            <consortium name="The Broad Institute Genomics Platform"/>
            <consortium name="The Broad Institute Genome Sequencing Center for Infectious Disease"/>
            <person name="Wu L."/>
            <person name="Ma J."/>
        </authorList>
    </citation>
    <scope>NUCLEOTIDE SEQUENCE [LARGE SCALE GENOMIC DNA]</scope>
    <source>
        <strain evidence="2">JCM 13501</strain>
    </source>
</reference>
<comment type="caution">
    <text evidence="1">The sequence shown here is derived from an EMBL/GenBank/DDBJ whole genome shotgun (WGS) entry which is preliminary data.</text>
</comment>
<dbReference type="EMBL" id="BMNW01000011">
    <property type="protein sequence ID" value="GGM25516.1"/>
    <property type="molecule type" value="Genomic_DNA"/>
</dbReference>
<proteinExistence type="predicted"/>